<name>A0A0A2TF18_9BACI</name>
<comment type="catalytic activity">
    <reaction evidence="12 13">
        <text>(S)-2,3,4,5-tetrahydrodipicolinate + NAD(+) + H2O = (2S,4S)-4-hydroxy-2,3,4,5-tetrahydrodipicolinate + NADH + H(+)</text>
        <dbReference type="Rhea" id="RHEA:35323"/>
        <dbReference type="ChEBI" id="CHEBI:15377"/>
        <dbReference type="ChEBI" id="CHEBI:15378"/>
        <dbReference type="ChEBI" id="CHEBI:16845"/>
        <dbReference type="ChEBI" id="CHEBI:57540"/>
        <dbReference type="ChEBI" id="CHEBI:57945"/>
        <dbReference type="ChEBI" id="CHEBI:67139"/>
        <dbReference type="EC" id="1.17.1.8"/>
    </reaction>
</comment>
<comment type="subcellular location">
    <subcellularLocation>
        <location evidence="13">Cytoplasm</location>
    </subcellularLocation>
</comment>
<dbReference type="InterPro" id="IPR022663">
    <property type="entry name" value="DapB_C"/>
</dbReference>
<keyword evidence="5 13" id="KW-0220">Diaminopimelate biosynthesis</keyword>
<keyword evidence="2 13" id="KW-0963">Cytoplasm</keyword>
<dbReference type="FunFam" id="3.40.50.720:FF:000180">
    <property type="entry name" value="4-hydroxy-tetrahydrodipicolinate reductase"/>
    <property type="match status" value="1"/>
</dbReference>
<comment type="caution">
    <text evidence="13">Lacks conserved residue(s) required for the propagation of feature annotation.</text>
</comment>
<evidence type="ECO:0000256" key="6">
    <source>
        <dbReference type="ARBA" id="ARBA00023002"/>
    </source>
</evidence>
<reference evidence="16 17" key="1">
    <citation type="journal article" date="2015" name="Stand. Genomic Sci.">
        <title>High quality draft genome sequence of the moderately halophilic bacterium Pontibacillus yanchengensis Y32(T) and comparison among Pontibacillus genomes.</title>
        <authorList>
            <person name="Huang J."/>
            <person name="Qiao Z.X."/>
            <person name="Tang J.W."/>
            <person name="Wang G."/>
        </authorList>
    </citation>
    <scope>NUCLEOTIDE SEQUENCE [LARGE SCALE GENOMIC DNA]</scope>
    <source>
        <strain evidence="16 17">Y32</strain>
    </source>
</reference>
<dbReference type="InterPro" id="IPR023940">
    <property type="entry name" value="DHDPR_bac"/>
</dbReference>
<comment type="similarity">
    <text evidence="1 13">Belongs to the DapB family.</text>
</comment>
<dbReference type="PROSITE" id="PS01298">
    <property type="entry name" value="DAPB"/>
    <property type="match status" value="1"/>
</dbReference>
<dbReference type="GO" id="GO:0009089">
    <property type="term" value="P:lysine biosynthetic process via diaminopimelate"/>
    <property type="evidence" value="ECO:0007669"/>
    <property type="project" value="UniProtKB-UniRule"/>
</dbReference>
<feature type="binding site" evidence="13">
    <location>
        <begin position="125"/>
        <end position="128"/>
    </location>
    <ligand>
        <name>NAD(+)</name>
        <dbReference type="ChEBI" id="CHEBI:57540"/>
    </ligand>
</feature>
<protein>
    <recommendedName>
        <fullName evidence="10 13">4-hydroxy-tetrahydrodipicolinate reductase</fullName>
        <shortName evidence="13">HTPA reductase</shortName>
        <ecNumber evidence="10 13">1.17.1.8</ecNumber>
    </recommendedName>
</protein>
<dbReference type="EMBL" id="AVBF01000019">
    <property type="protein sequence ID" value="KGP73028.1"/>
    <property type="molecule type" value="Genomic_DNA"/>
</dbReference>
<dbReference type="SUPFAM" id="SSF55347">
    <property type="entry name" value="Glyceraldehyde-3-phosphate dehydrogenase-like, C-terminal domain"/>
    <property type="match status" value="1"/>
</dbReference>
<evidence type="ECO:0000256" key="8">
    <source>
        <dbReference type="ARBA" id="ARBA00023154"/>
    </source>
</evidence>
<dbReference type="GO" id="GO:0008839">
    <property type="term" value="F:4-hydroxy-tetrahydrodipicolinate reductase"/>
    <property type="evidence" value="ECO:0007669"/>
    <property type="project" value="UniProtKB-UniRule"/>
</dbReference>
<comment type="pathway">
    <text evidence="9 13">Amino-acid biosynthesis; L-lysine biosynthesis via DAP pathway; (S)-tetrahydrodipicolinate from L-aspartate: step 4/4.</text>
</comment>
<dbReference type="GO" id="GO:0051287">
    <property type="term" value="F:NAD binding"/>
    <property type="evidence" value="ECO:0007669"/>
    <property type="project" value="UniProtKB-UniRule"/>
</dbReference>
<dbReference type="NCBIfam" id="TIGR00036">
    <property type="entry name" value="dapB"/>
    <property type="match status" value="1"/>
</dbReference>
<feature type="domain" description="Dihydrodipicolinate reductase C-terminal" evidence="15">
    <location>
        <begin position="131"/>
        <end position="265"/>
    </location>
</feature>
<dbReference type="GO" id="GO:0005829">
    <property type="term" value="C:cytosol"/>
    <property type="evidence" value="ECO:0007669"/>
    <property type="project" value="TreeGrafter"/>
</dbReference>
<keyword evidence="3 13" id="KW-0028">Amino-acid biosynthesis</keyword>
<keyword evidence="7 13" id="KW-0520">NAD</keyword>
<dbReference type="Pfam" id="PF05173">
    <property type="entry name" value="DapB_C"/>
    <property type="match status" value="1"/>
</dbReference>
<dbReference type="eggNOG" id="COG0289">
    <property type="taxonomic scope" value="Bacteria"/>
</dbReference>
<keyword evidence="8 13" id="KW-0457">Lysine biosynthesis</keyword>
<keyword evidence="6 13" id="KW-0560">Oxidoreductase</keyword>
<evidence type="ECO:0000256" key="10">
    <source>
        <dbReference type="ARBA" id="ARBA00038983"/>
    </source>
</evidence>
<dbReference type="GO" id="GO:0019877">
    <property type="term" value="P:diaminopimelate biosynthetic process"/>
    <property type="evidence" value="ECO:0007669"/>
    <property type="project" value="UniProtKB-UniRule"/>
</dbReference>
<comment type="caution">
    <text evidence="13">Was originally thought to be a dihydrodipicolinate reductase (DHDPR), catalyzing the conversion of dihydrodipicolinate to tetrahydrodipicolinate. However, it was shown in E.coli that the substrate of the enzymatic reaction is not dihydrodipicolinate (DHDP) but in fact (2S,4S)-4-hydroxy-2,3,4,5-tetrahydrodipicolinic acid (HTPA), the product released by the DapA-catalyzed reaction.</text>
</comment>
<comment type="function">
    <text evidence="13">Catalyzes the conversion of 4-hydroxy-tetrahydrodipicolinate (HTPA) to tetrahydrodipicolinate.</text>
</comment>
<evidence type="ECO:0000256" key="2">
    <source>
        <dbReference type="ARBA" id="ARBA00022490"/>
    </source>
</evidence>
<organism evidence="16 17">
    <name type="scientific">Pontibacillus yanchengensis Y32</name>
    <dbReference type="NCBI Taxonomy" id="1385514"/>
    <lineage>
        <taxon>Bacteria</taxon>
        <taxon>Bacillati</taxon>
        <taxon>Bacillota</taxon>
        <taxon>Bacilli</taxon>
        <taxon>Bacillales</taxon>
        <taxon>Bacillaceae</taxon>
        <taxon>Pontibacillus</taxon>
    </lineage>
</organism>
<keyword evidence="17" id="KW-1185">Reference proteome</keyword>
<evidence type="ECO:0000256" key="13">
    <source>
        <dbReference type="HAMAP-Rule" id="MF_00102"/>
    </source>
</evidence>
<dbReference type="Proteomes" id="UP000030147">
    <property type="component" value="Unassembled WGS sequence"/>
</dbReference>
<dbReference type="InterPro" id="IPR036291">
    <property type="entry name" value="NAD(P)-bd_dom_sf"/>
</dbReference>
<comment type="catalytic activity">
    <reaction evidence="11 13">
        <text>(S)-2,3,4,5-tetrahydrodipicolinate + NADP(+) + H2O = (2S,4S)-4-hydroxy-2,3,4,5-tetrahydrodipicolinate + NADPH + H(+)</text>
        <dbReference type="Rhea" id="RHEA:35331"/>
        <dbReference type="ChEBI" id="CHEBI:15377"/>
        <dbReference type="ChEBI" id="CHEBI:15378"/>
        <dbReference type="ChEBI" id="CHEBI:16845"/>
        <dbReference type="ChEBI" id="CHEBI:57783"/>
        <dbReference type="ChEBI" id="CHEBI:58349"/>
        <dbReference type="ChEBI" id="CHEBI:67139"/>
        <dbReference type="EC" id="1.17.1.8"/>
    </reaction>
</comment>
<evidence type="ECO:0000256" key="5">
    <source>
        <dbReference type="ARBA" id="ARBA00022915"/>
    </source>
</evidence>
<feature type="binding site" evidence="13">
    <location>
        <position position="156"/>
    </location>
    <ligand>
        <name>(S)-2,3,4,5-tetrahydrodipicolinate</name>
        <dbReference type="ChEBI" id="CHEBI:16845"/>
    </ligand>
</feature>
<evidence type="ECO:0000313" key="16">
    <source>
        <dbReference type="EMBL" id="KGP73028.1"/>
    </source>
</evidence>
<feature type="domain" description="Dihydrodipicolinate reductase N-terminal" evidence="14">
    <location>
        <begin position="5"/>
        <end position="128"/>
    </location>
</feature>
<dbReference type="STRING" id="1385514.N782_07900"/>
<dbReference type="Gene3D" id="3.40.50.720">
    <property type="entry name" value="NAD(P)-binding Rossmann-like Domain"/>
    <property type="match status" value="1"/>
</dbReference>
<evidence type="ECO:0000256" key="3">
    <source>
        <dbReference type="ARBA" id="ARBA00022605"/>
    </source>
</evidence>
<dbReference type="PIRSF" id="PIRSF000161">
    <property type="entry name" value="DHPR"/>
    <property type="match status" value="1"/>
</dbReference>
<evidence type="ECO:0000256" key="4">
    <source>
        <dbReference type="ARBA" id="ARBA00022857"/>
    </source>
</evidence>
<sequence>MSNTKIIVAGPRGKMGSEALRMIEKQDHFELVACVDHKNGGLAVKDIEYLPNLDAPIYEDIEQCFQEVEADVLVDLTTPEFGYKHTRLALEYGVRPVVGTTGFTKEQLSEVEQMAEDKQLGVVIAPNFAIGAVLMMQFSKWAAKYFPDVEIIERHHDNKLDAPSGTAVKTSELIQEVRDQKKQGHPDEQETLEGARGADVDGMKIHSVRLPGLVAHQEVMFGSTGETLTIKHDSINRESFMTGVKLSVEKVLSLQVLVYGLENLLE</sequence>
<evidence type="ECO:0000256" key="11">
    <source>
        <dbReference type="ARBA" id="ARBA00049080"/>
    </source>
</evidence>
<dbReference type="UniPathway" id="UPA00034">
    <property type="reaction ID" value="UER00018"/>
</dbReference>
<dbReference type="InterPro" id="IPR022664">
    <property type="entry name" value="DapB_N_CS"/>
</dbReference>
<evidence type="ECO:0000256" key="7">
    <source>
        <dbReference type="ARBA" id="ARBA00023027"/>
    </source>
</evidence>
<dbReference type="EC" id="1.17.1.8" evidence="10 13"/>
<feature type="binding site" evidence="13">
    <location>
        <begin position="99"/>
        <end position="101"/>
    </location>
    <ligand>
        <name>NAD(+)</name>
        <dbReference type="ChEBI" id="CHEBI:57540"/>
    </ligand>
</feature>
<feature type="binding site" evidence="13">
    <location>
        <position position="38"/>
    </location>
    <ligand>
        <name>NADP(+)</name>
        <dbReference type="ChEBI" id="CHEBI:58349"/>
    </ligand>
</feature>
<dbReference type="Gene3D" id="3.30.360.10">
    <property type="entry name" value="Dihydrodipicolinate Reductase, domain 2"/>
    <property type="match status" value="1"/>
</dbReference>
<feature type="active site" description="Proton donor/acceptor" evidence="13">
    <location>
        <position position="155"/>
    </location>
</feature>
<evidence type="ECO:0000256" key="12">
    <source>
        <dbReference type="ARBA" id="ARBA00049396"/>
    </source>
</evidence>
<evidence type="ECO:0000256" key="9">
    <source>
        <dbReference type="ARBA" id="ARBA00037922"/>
    </source>
</evidence>
<dbReference type="RefSeq" id="WP_036818582.1">
    <property type="nucleotide sequence ID" value="NZ_AVBF01000019.1"/>
</dbReference>
<dbReference type="AlphaFoldDB" id="A0A0A2TF18"/>
<dbReference type="PANTHER" id="PTHR20836:SF0">
    <property type="entry name" value="4-HYDROXY-TETRAHYDRODIPICOLINATE REDUCTASE 1, CHLOROPLASTIC-RELATED"/>
    <property type="match status" value="1"/>
</dbReference>
<evidence type="ECO:0000259" key="14">
    <source>
        <dbReference type="Pfam" id="PF01113"/>
    </source>
</evidence>
<keyword evidence="4 13" id="KW-0521">NADP</keyword>
<comment type="caution">
    <text evidence="16">The sequence shown here is derived from an EMBL/GenBank/DDBJ whole genome shotgun (WGS) entry which is preliminary data.</text>
</comment>
<accession>A0A0A2TF18</accession>
<feature type="binding site" evidence="13">
    <location>
        <begin position="10"/>
        <end position="15"/>
    </location>
    <ligand>
        <name>NAD(+)</name>
        <dbReference type="ChEBI" id="CHEBI:57540"/>
    </ligand>
</feature>
<dbReference type="FunFam" id="3.30.360.10:FF:000009">
    <property type="entry name" value="4-hydroxy-tetrahydrodipicolinate reductase"/>
    <property type="match status" value="1"/>
</dbReference>
<evidence type="ECO:0000259" key="15">
    <source>
        <dbReference type="Pfam" id="PF05173"/>
    </source>
</evidence>
<feature type="binding site" evidence="13">
    <location>
        <begin position="165"/>
        <end position="166"/>
    </location>
    <ligand>
        <name>(S)-2,3,4,5-tetrahydrodipicolinate</name>
        <dbReference type="ChEBI" id="CHEBI:16845"/>
    </ligand>
</feature>
<gene>
    <name evidence="13" type="primary">dapB</name>
    <name evidence="16" type="ORF">N782_07900</name>
</gene>
<evidence type="ECO:0000313" key="17">
    <source>
        <dbReference type="Proteomes" id="UP000030147"/>
    </source>
</evidence>
<dbReference type="GO" id="GO:0050661">
    <property type="term" value="F:NADP binding"/>
    <property type="evidence" value="ECO:0007669"/>
    <property type="project" value="UniProtKB-UniRule"/>
</dbReference>
<evidence type="ECO:0000256" key="1">
    <source>
        <dbReference type="ARBA" id="ARBA00006642"/>
    </source>
</evidence>
<feature type="active site" description="Proton donor" evidence="13">
    <location>
        <position position="159"/>
    </location>
</feature>
<dbReference type="CDD" id="cd02274">
    <property type="entry name" value="DHDPR_N"/>
    <property type="match status" value="1"/>
</dbReference>
<dbReference type="OrthoDB" id="9790352at2"/>
<dbReference type="InterPro" id="IPR000846">
    <property type="entry name" value="DapB_N"/>
</dbReference>
<dbReference type="PANTHER" id="PTHR20836">
    <property type="entry name" value="DIHYDRODIPICOLINATE REDUCTASE"/>
    <property type="match status" value="1"/>
</dbReference>
<dbReference type="HAMAP" id="MF_00102">
    <property type="entry name" value="DapB"/>
    <property type="match status" value="1"/>
</dbReference>
<dbReference type="GO" id="GO:0016726">
    <property type="term" value="F:oxidoreductase activity, acting on CH or CH2 groups, NAD or NADP as acceptor"/>
    <property type="evidence" value="ECO:0007669"/>
    <property type="project" value="UniProtKB-UniRule"/>
</dbReference>
<proteinExistence type="inferred from homology"/>
<dbReference type="SUPFAM" id="SSF51735">
    <property type="entry name" value="NAD(P)-binding Rossmann-fold domains"/>
    <property type="match status" value="1"/>
</dbReference>
<dbReference type="Pfam" id="PF01113">
    <property type="entry name" value="DapB_N"/>
    <property type="match status" value="1"/>
</dbReference>
<comment type="subunit">
    <text evidence="13">Homotetramer.</text>
</comment>